<evidence type="ECO:0000259" key="1">
    <source>
        <dbReference type="Pfam" id="PF12697"/>
    </source>
</evidence>
<dbReference type="EMBL" id="BLKS01000001">
    <property type="protein sequence ID" value="GFG51842.1"/>
    <property type="molecule type" value="Genomic_DNA"/>
</dbReference>
<comment type="caution">
    <text evidence="2">The sequence shown here is derived from an EMBL/GenBank/DDBJ whole genome shotgun (WGS) entry which is preliminary data.</text>
</comment>
<dbReference type="InterPro" id="IPR050266">
    <property type="entry name" value="AB_hydrolase_sf"/>
</dbReference>
<dbReference type="PANTHER" id="PTHR43798">
    <property type="entry name" value="MONOACYLGLYCEROL LIPASE"/>
    <property type="match status" value="1"/>
</dbReference>
<dbReference type="GO" id="GO:0047372">
    <property type="term" value="F:monoacylglycerol lipase activity"/>
    <property type="evidence" value="ECO:0007669"/>
    <property type="project" value="TreeGrafter"/>
</dbReference>
<dbReference type="GO" id="GO:0016020">
    <property type="term" value="C:membrane"/>
    <property type="evidence" value="ECO:0007669"/>
    <property type="project" value="TreeGrafter"/>
</dbReference>
<dbReference type="PANTHER" id="PTHR43798:SF33">
    <property type="entry name" value="HYDROLASE, PUTATIVE (AFU_ORTHOLOGUE AFUA_2G14860)-RELATED"/>
    <property type="match status" value="1"/>
</dbReference>
<gene>
    <name evidence="2" type="ORF">MAGR_32830</name>
</gene>
<dbReference type="SUPFAM" id="SSF53474">
    <property type="entry name" value="alpha/beta-Hydrolases"/>
    <property type="match status" value="1"/>
</dbReference>
<name>A0A7I9W2D3_MYCAG</name>
<dbReference type="Proteomes" id="UP000465302">
    <property type="component" value="Unassembled WGS sequence"/>
</dbReference>
<dbReference type="PRINTS" id="PR00412">
    <property type="entry name" value="EPOXHYDRLASE"/>
</dbReference>
<keyword evidence="2" id="KW-0378">Hydrolase</keyword>
<sequence length="311" mass="33936">MVLTITTADLSPAVTALSHGDLRGTGGITLCCTVGSMALRDPIHLGSGEPMLLLHPFMLSQNVWKYVAPQIADTGRYEVLAPTMPGHNGGIKGQLFLDTAELADDMERRMDELGWTTAHIVGNSLGGWVAFELERRGRARTLTGIAPAGGWHAWTPAKFEIVFKFICGFPVWLVTKALGQRAVKLPFAKLLAYPAISAHPDALNDADLPGIVDDFAHCPAYYQLLVKSLLLPGLSELADAQAPTHLVICEKDRVLPHPRFTRHFTSHLPEGTRITHLDGVGHIPMFEAPELVTKVILDFVDEHVEHKRATG</sequence>
<evidence type="ECO:0000313" key="3">
    <source>
        <dbReference type="Proteomes" id="UP000465302"/>
    </source>
</evidence>
<dbReference type="InterPro" id="IPR029058">
    <property type="entry name" value="AB_hydrolase_fold"/>
</dbReference>
<dbReference type="Gene3D" id="3.40.50.1820">
    <property type="entry name" value="alpha/beta hydrolase"/>
    <property type="match status" value="1"/>
</dbReference>
<proteinExistence type="predicted"/>
<dbReference type="AlphaFoldDB" id="A0A7I9W2D3"/>
<organism evidence="2 3">
    <name type="scientific">Mycolicibacterium agri</name>
    <name type="common">Mycobacterium agri</name>
    <dbReference type="NCBI Taxonomy" id="36811"/>
    <lineage>
        <taxon>Bacteria</taxon>
        <taxon>Bacillati</taxon>
        <taxon>Actinomycetota</taxon>
        <taxon>Actinomycetes</taxon>
        <taxon>Mycobacteriales</taxon>
        <taxon>Mycobacteriaceae</taxon>
        <taxon>Mycolicibacterium</taxon>
    </lineage>
</organism>
<reference evidence="2 3" key="1">
    <citation type="journal article" date="2019" name="Emerg. Microbes Infect.">
        <title>Comprehensive subspecies identification of 175 nontuberculous mycobacteria species based on 7547 genomic profiles.</title>
        <authorList>
            <person name="Matsumoto Y."/>
            <person name="Kinjo T."/>
            <person name="Motooka D."/>
            <person name="Nabeya D."/>
            <person name="Jung N."/>
            <person name="Uechi K."/>
            <person name="Horii T."/>
            <person name="Iida T."/>
            <person name="Fujita J."/>
            <person name="Nakamura S."/>
        </authorList>
    </citation>
    <scope>NUCLEOTIDE SEQUENCE [LARGE SCALE GENOMIC DNA]</scope>
    <source>
        <strain evidence="2 3">JCM 6377</strain>
    </source>
</reference>
<evidence type="ECO:0000313" key="2">
    <source>
        <dbReference type="EMBL" id="GFG51842.1"/>
    </source>
</evidence>
<protein>
    <submittedName>
        <fullName evidence="2">Alpha/beta hydrolase</fullName>
    </submittedName>
</protein>
<dbReference type="InterPro" id="IPR000639">
    <property type="entry name" value="Epox_hydrolase-like"/>
</dbReference>
<dbReference type="GO" id="GO:0046464">
    <property type="term" value="P:acylglycerol catabolic process"/>
    <property type="evidence" value="ECO:0007669"/>
    <property type="project" value="TreeGrafter"/>
</dbReference>
<accession>A0A7I9W2D3</accession>
<dbReference type="Pfam" id="PF12697">
    <property type="entry name" value="Abhydrolase_6"/>
    <property type="match status" value="1"/>
</dbReference>
<feature type="domain" description="AB hydrolase-1" evidence="1">
    <location>
        <begin position="52"/>
        <end position="292"/>
    </location>
</feature>
<dbReference type="InterPro" id="IPR000073">
    <property type="entry name" value="AB_hydrolase_1"/>
</dbReference>